<proteinExistence type="predicted"/>
<dbReference type="GO" id="GO:0004553">
    <property type="term" value="F:hydrolase activity, hydrolyzing O-glycosyl compounds"/>
    <property type="evidence" value="ECO:0007669"/>
    <property type="project" value="TreeGrafter"/>
</dbReference>
<evidence type="ECO:0000313" key="14">
    <source>
        <dbReference type="Proteomes" id="UP001155128"/>
    </source>
</evidence>
<keyword evidence="14" id="KW-1185">Reference proteome</keyword>
<dbReference type="GO" id="GO:0102390">
    <property type="term" value="F:mycophenolic acid acyl-glucuronide esterase activity"/>
    <property type="evidence" value="ECO:0007669"/>
    <property type="project" value="UniProtKB-EC"/>
</dbReference>
<comment type="catalytic activity">
    <reaction evidence="11">
        <text>mycophenolic acid O-acyl-beta-D-glucuronide + H2O = mycophenolate + D-glucuronate + H(+)</text>
        <dbReference type="Rhea" id="RHEA:34179"/>
        <dbReference type="ChEBI" id="CHEBI:15377"/>
        <dbReference type="ChEBI" id="CHEBI:15378"/>
        <dbReference type="ChEBI" id="CHEBI:58720"/>
        <dbReference type="ChEBI" id="CHEBI:62932"/>
        <dbReference type="ChEBI" id="CHEBI:66982"/>
        <dbReference type="EC" id="3.1.1.93"/>
    </reaction>
    <physiologicalReaction direction="left-to-right" evidence="11">
        <dbReference type="Rhea" id="RHEA:34180"/>
    </physiologicalReaction>
</comment>
<dbReference type="EC" id="3.1.2.22" evidence="1"/>
<evidence type="ECO:0000256" key="4">
    <source>
        <dbReference type="ARBA" id="ARBA00039132"/>
    </source>
</evidence>
<dbReference type="InterPro" id="IPR052382">
    <property type="entry name" value="ABHD10_acyl-thioesterase"/>
</dbReference>
<accession>A0A9X2J420</accession>
<dbReference type="Pfam" id="PF00561">
    <property type="entry name" value="Abhydrolase_1"/>
    <property type="match status" value="1"/>
</dbReference>
<dbReference type="Gene3D" id="3.40.50.1820">
    <property type="entry name" value="alpha/beta hydrolase"/>
    <property type="match status" value="1"/>
</dbReference>
<dbReference type="PANTHER" id="PTHR16138:SF7">
    <property type="entry name" value="PALMITOYL-PROTEIN THIOESTERASE ABHD10, MITOCHONDRIAL"/>
    <property type="match status" value="1"/>
</dbReference>
<evidence type="ECO:0000256" key="6">
    <source>
        <dbReference type="ARBA" id="ARBA00041520"/>
    </source>
</evidence>
<dbReference type="Proteomes" id="UP001155128">
    <property type="component" value="Unassembled WGS sequence"/>
</dbReference>
<evidence type="ECO:0000256" key="5">
    <source>
        <dbReference type="ARBA" id="ARBA00039314"/>
    </source>
</evidence>
<evidence type="ECO:0000313" key="13">
    <source>
        <dbReference type="EMBL" id="MCM8557906.1"/>
    </source>
</evidence>
<dbReference type="InterPro" id="IPR000073">
    <property type="entry name" value="AB_hydrolase_1"/>
</dbReference>
<dbReference type="InterPro" id="IPR029058">
    <property type="entry name" value="AB_hydrolase_fold"/>
</dbReference>
<dbReference type="PANTHER" id="PTHR16138">
    <property type="entry name" value="MYCOPHENOLIC ACID ACYL-GLUCURONIDE ESTERASE, MITOCHONDRIAL"/>
    <property type="match status" value="1"/>
</dbReference>
<organism evidence="13 14">
    <name type="scientific">Sphingomicrobium sediminis</name>
    <dbReference type="NCBI Taxonomy" id="2950949"/>
    <lineage>
        <taxon>Bacteria</taxon>
        <taxon>Pseudomonadati</taxon>
        <taxon>Pseudomonadota</taxon>
        <taxon>Alphaproteobacteria</taxon>
        <taxon>Sphingomonadales</taxon>
        <taxon>Sphingomonadaceae</taxon>
        <taxon>Sphingomicrobium</taxon>
    </lineage>
</organism>
<keyword evidence="2 13" id="KW-0378">Hydrolase</keyword>
<evidence type="ECO:0000256" key="10">
    <source>
        <dbReference type="ARBA" id="ARBA00047409"/>
    </source>
</evidence>
<evidence type="ECO:0000256" key="7">
    <source>
        <dbReference type="ARBA" id="ARBA00042645"/>
    </source>
</evidence>
<sequence length="251" mass="27863">MTQPTELRYLRHDDRRLAYRKTDGKGLTYLFLPGYASDMDGGKAEAIDLYAQRQGRSCLRFDYSGTGLSDGEFSDGTLKRWLDETLAMIDAHADGPVIAVGSSMGGWLALHAALNRPDRVKAILGIAAAPDFTNWGFSLDEKKKIIAEGKIERPTPYGPDLMVTHMPFFRSGEEMRLFTKPIPFTGPMRLVHGDKDTDVPIGVPLKLIEMVQSHDVQLRLIKNSGHRLSQPHEIGAIIAELHALDHQISNA</sequence>
<comment type="function">
    <text evidence="9">Acts as an acyl-protein thioesterase that hydrolyzes fatty acids from acylated residues in proteins. Regulates the mitochondrial S-depalmitoylation of the nucleophilic active site residue of peroxiredoxin-5/PRDX5, a key antioxidant protein, therefore modulating mitochondrial antioxidant ability. Also catalyzes the deglucuronidation of mycophenolic acid acyl-glucuronide, an active metabolite of the immunosuppressant drug mycophenolate.</text>
</comment>
<evidence type="ECO:0000256" key="8">
    <source>
        <dbReference type="ARBA" id="ARBA00042704"/>
    </source>
</evidence>
<evidence type="ECO:0000256" key="2">
    <source>
        <dbReference type="ARBA" id="ARBA00022801"/>
    </source>
</evidence>
<dbReference type="AlphaFoldDB" id="A0A9X2J420"/>
<name>A0A9X2J420_9SPHN</name>
<evidence type="ECO:0000256" key="3">
    <source>
        <dbReference type="ARBA" id="ARBA00022946"/>
    </source>
</evidence>
<dbReference type="SUPFAM" id="SSF53474">
    <property type="entry name" value="alpha/beta-Hydrolases"/>
    <property type="match status" value="1"/>
</dbReference>
<keyword evidence="3" id="KW-0809">Transit peptide</keyword>
<comment type="caution">
    <text evidence="13">The sequence shown here is derived from an EMBL/GenBank/DDBJ whole genome shotgun (WGS) entry which is preliminary data.</text>
</comment>
<evidence type="ECO:0000256" key="1">
    <source>
        <dbReference type="ARBA" id="ARBA00012423"/>
    </source>
</evidence>
<reference evidence="13" key="1">
    <citation type="submission" date="2022-06" db="EMBL/GenBank/DDBJ databases">
        <title>Sphingomicrobium sedimins sp. nov., a marine bacterium isolated from tidal flat.</title>
        <authorList>
            <person name="Kim C.-H."/>
            <person name="Yoo Y."/>
            <person name="Kim J.-J."/>
        </authorList>
    </citation>
    <scope>NUCLEOTIDE SEQUENCE</scope>
    <source>
        <strain evidence="13">GRR-S6-50</strain>
    </source>
</reference>
<dbReference type="RefSeq" id="WP_252114382.1">
    <property type="nucleotide sequence ID" value="NZ_JAMSHT010000001.1"/>
</dbReference>
<protein>
    <recommendedName>
        <fullName evidence="5">Palmitoyl-protein thioesterase ABHD10, mitochondrial</fullName>
        <ecNumber evidence="4">3.1.1.93</ecNumber>
        <ecNumber evidence="1">3.1.2.22</ecNumber>
    </recommendedName>
    <alternativeName>
        <fullName evidence="7">Acyl-protein thioesterase ABHD10</fullName>
    </alternativeName>
    <alternativeName>
        <fullName evidence="8">Alpha/beta hydrolase domain-containing protein 10</fullName>
    </alternativeName>
    <alternativeName>
        <fullName evidence="6">Mycophenolic acid acyl-glucuronide esterase, mitochondrial</fullName>
    </alternativeName>
</protein>
<evidence type="ECO:0000259" key="12">
    <source>
        <dbReference type="Pfam" id="PF00561"/>
    </source>
</evidence>
<feature type="domain" description="AB hydrolase-1" evidence="12">
    <location>
        <begin position="47"/>
        <end position="148"/>
    </location>
</feature>
<gene>
    <name evidence="13" type="ORF">NDO55_08750</name>
</gene>
<comment type="catalytic activity">
    <reaction evidence="10">
        <text>S-hexadecanoyl-L-cysteinyl-[protein] + H2O = L-cysteinyl-[protein] + hexadecanoate + H(+)</text>
        <dbReference type="Rhea" id="RHEA:19233"/>
        <dbReference type="Rhea" id="RHEA-COMP:10131"/>
        <dbReference type="Rhea" id="RHEA-COMP:11032"/>
        <dbReference type="ChEBI" id="CHEBI:7896"/>
        <dbReference type="ChEBI" id="CHEBI:15377"/>
        <dbReference type="ChEBI" id="CHEBI:15378"/>
        <dbReference type="ChEBI" id="CHEBI:29950"/>
        <dbReference type="ChEBI" id="CHEBI:74151"/>
        <dbReference type="EC" id="3.1.2.22"/>
    </reaction>
    <physiologicalReaction direction="left-to-right" evidence="10">
        <dbReference type="Rhea" id="RHEA:19234"/>
    </physiologicalReaction>
</comment>
<dbReference type="EC" id="3.1.1.93" evidence="4"/>
<evidence type="ECO:0000256" key="11">
    <source>
        <dbReference type="ARBA" id="ARBA00047972"/>
    </source>
</evidence>
<evidence type="ECO:0000256" key="9">
    <source>
        <dbReference type="ARBA" id="ARBA00046047"/>
    </source>
</evidence>
<dbReference type="GO" id="GO:0008474">
    <property type="term" value="F:palmitoyl-(protein) hydrolase activity"/>
    <property type="evidence" value="ECO:0007669"/>
    <property type="project" value="UniProtKB-EC"/>
</dbReference>
<dbReference type="EMBL" id="JAMSHT010000001">
    <property type="protein sequence ID" value="MCM8557906.1"/>
    <property type="molecule type" value="Genomic_DNA"/>
</dbReference>